<comment type="caution">
    <text evidence="8">The sequence shown here is derived from an EMBL/GenBank/DDBJ whole genome shotgun (WGS) entry which is preliminary data.</text>
</comment>
<accession>A0AAD9S1Z2</accession>
<evidence type="ECO:0000256" key="3">
    <source>
        <dbReference type="ARBA" id="ARBA00022989"/>
    </source>
</evidence>
<sequence length="571" mass="62257">MTSDRTQSLDQPVHTFAGPMSQEKRIPASGNEKQDVHSSINSQLVSDGEDEENWKPGKQELIIMGTMAVLSIVVSLDATILVPALPTLARDLNGTAIETFWTGTSYLLSNAVFLPFIGATSEISGRRAAVIFSLVMFTLGTIVCCTANDMRQLLSGRTIQGIGGGGIFVMASIVITDIIPLRQRPQFQGIIAAAWGLGAVLGPLCGGLFAEHTTWRWLFYINFPFCAIGFVCVPFFQLKLVKERSWSKDLGRVDWVGGILFIAGMTTFLLGITWGGVQYSWSSFQTWLPILLGGLVVILSLVYEASVPSEPFIRLSVFHNISAAITFFLTLVQGLIMYAELYYLPFYLTSVKQQTPSIAGIFIMAVNIILFPASIAAGVAMTRYGSFVWVIRAGFMVMALGSGLLIYLDEHKSIVSHLFVFLVSGIGLGFLLPSLETASQAIAQSRNITHATAMYIFMRSFGLCVGVATGGTVFSNVFLNTLQDHGVQQAKMIAANSEAFAETLKDMPASPEKSMLLSSYVSGFHGVFYLLLALAAFSAIIAFFVKHHDLNQKLQSGHRVQREEKGVETRV</sequence>
<dbReference type="InterPro" id="IPR020846">
    <property type="entry name" value="MFS_dom"/>
</dbReference>
<dbReference type="PANTHER" id="PTHR23501">
    <property type="entry name" value="MAJOR FACILITATOR SUPERFAMILY"/>
    <property type="match status" value="1"/>
</dbReference>
<feature type="domain" description="Major facilitator superfamily (MFS) profile" evidence="7">
    <location>
        <begin position="63"/>
        <end position="550"/>
    </location>
</feature>
<feature type="transmembrane region" description="Helical" evidence="6">
    <location>
        <begin position="456"/>
        <end position="479"/>
    </location>
</feature>
<feature type="region of interest" description="Disordered" evidence="5">
    <location>
        <begin position="1"/>
        <end position="53"/>
    </location>
</feature>
<protein>
    <recommendedName>
        <fullName evidence="7">Major facilitator superfamily (MFS) profile domain-containing protein</fullName>
    </recommendedName>
</protein>
<feature type="transmembrane region" description="Helical" evidence="6">
    <location>
        <begin position="253"/>
        <end position="274"/>
    </location>
</feature>
<keyword evidence="2 6" id="KW-0812">Transmembrane</keyword>
<feature type="transmembrane region" description="Helical" evidence="6">
    <location>
        <begin position="414"/>
        <end position="435"/>
    </location>
</feature>
<dbReference type="SUPFAM" id="SSF103473">
    <property type="entry name" value="MFS general substrate transporter"/>
    <property type="match status" value="1"/>
</dbReference>
<feature type="transmembrane region" description="Helical" evidence="6">
    <location>
        <begin position="217"/>
        <end position="241"/>
    </location>
</feature>
<evidence type="ECO:0000256" key="1">
    <source>
        <dbReference type="ARBA" id="ARBA00004141"/>
    </source>
</evidence>
<dbReference type="GO" id="GO:0022857">
    <property type="term" value="F:transmembrane transporter activity"/>
    <property type="evidence" value="ECO:0007669"/>
    <property type="project" value="InterPro"/>
</dbReference>
<evidence type="ECO:0000313" key="8">
    <source>
        <dbReference type="EMBL" id="KAK2596462.1"/>
    </source>
</evidence>
<feature type="transmembrane region" description="Helical" evidence="6">
    <location>
        <begin position="100"/>
        <end position="117"/>
    </location>
</feature>
<dbReference type="EMBL" id="JAUJFL010000011">
    <property type="protein sequence ID" value="KAK2596462.1"/>
    <property type="molecule type" value="Genomic_DNA"/>
</dbReference>
<dbReference type="InterPro" id="IPR011701">
    <property type="entry name" value="MFS"/>
</dbReference>
<feature type="transmembrane region" description="Helical" evidence="6">
    <location>
        <begin position="61"/>
        <end position="80"/>
    </location>
</feature>
<evidence type="ECO:0000313" key="9">
    <source>
        <dbReference type="Proteomes" id="UP001265746"/>
    </source>
</evidence>
<name>A0AAD9S1Z2_PHOAM</name>
<dbReference type="InterPro" id="IPR036259">
    <property type="entry name" value="MFS_trans_sf"/>
</dbReference>
<dbReference type="Pfam" id="PF07690">
    <property type="entry name" value="MFS_1"/>
    <property type="match status" value="1"/>
</dbReference>
<evidence type="ECO:0000256" key="5">
    <source>
        <dbReference type="SAM" id="MobiDB-lite"/>
    </source>
</evidence>
<feature type="transmembrane region" description="Helical" evidence="6">
    <location>
        <begin position="129"/>
        <end position="150"/>
    </location>
</feature>
<comment type="subcellular location">
    <subcellularLocation>
        <location evidence="1">Membrane</location>
        <topology evidence="1">Multi-pass membrane protein</topology>
    </subcellularLocation>
</comment>
<dbReference type="PRINTS" id="PR00342">
    <property type="entry name" value="RHESUSRHD"/>
</dbReference>
<keyword evidence="4 6" id="KW-0472">Membrane</keyword>
<dbReference type="Proteomes" id="UP001265746">
    <property type="component" value="Unassembled WGS sequence"/>
</dbReference>
<dbReference type="GO" id="GO:0005886">
    <property type="term" value="C:plasma membrane"/>
    <property type="evidence" value="ECO:0007669"/>
    <property type="project" value="InterPro"/>
</dbReference>
<gene>
    <name evidence="8" type="ORF">N8I77_013352</name>
</gene>
<feature type="compositionally biased region" description="Basic and acidic residues" evidence="5">
    <location>
        <begin position="22"/>
        <end position="36"/>
    </location>
</feature>
<keyword evidence="9" id="KW-1185">Reference proteome</keyword>
<evidence type="ECO:0000259" key="7">
    <source>
        <dbReference type="PROSITE" id="PS50850"/>
    </source>
</evidence>
<dbReference type="InterPro" id="IPR002229">
    <property type="entry name" value="RhesusRHD"/>
</dbReference>
<dbReference type="Gene3D" id="1.20.1720.10">
    <property type="entry name" value="Multidrug resistance protein D"/>
    <property type="match status" value="1"/>
</dbReference>
<reference evidence="8" key="1">
    <citation type="submission" date="2023-06" db="EMBL/GenBank/DDBJ databases">
        <authorList>
            <person name="Noh H."/>
        </authorList>
    </citation>
    <scope>NUCLEOTIDE SEQUENCE</scope>
    <source>
        <strain evidence="8">DUCC20226</strain>
    </source>
</reference>
<feature type="transmembrane region" description="Helical" evidence="6">
    <location>
        <begin position="526"/>
        <end position="545"/>
    </location>
</feature>
<feature type="transmembrane region" description="Helical" evidence="6">
    <location>
        <begin position="286"/>
        <end position="305"/>
    </location>
</feature>
<feature type="transmembrane region" description="Helical" evidence="6">
    <location>
        <begin position="358"/>
        <end position="380"/>
    </location>
</feature>
<evidence type="ECO:0000256" key="2">
    <source>
        <dbReference type="ARBA" id="ARBA00022692"/>
    </source>
</evidence>
<dbReference type="Gene3D" id="1.20.1250.20">
    <property type="entry name" value="MFS general substrate transporter like domains"/>
    <property type="match status" value="1"/>
</dbReference>
<organism evidence="8 9">
    <name type="scientific">Phomopsis amygdali</name>
    <name type="common">Fusicoccum amygdali</name>
    <dbReference type="NCBI Taxonomy" id="1214568"/>
    <lineage>
        <taxon>Eukaryota</taxon>
        <taxon>Fungi</taxon>
        <taxon>Dikarya</taxon>
        <taxon>Ascomycota</taxon>
        <taxon>Pezizomycotina</taxon>
        <taxon>Sordariomycetes</taxon>
        <taxon>Sordariomycetidae</taxon>
        <taxon>Diaporthales</taxon>
        <taxon>Diaporthaceae</taxon>
        <taxon>Diaporthe</taxon>
    </lineage>
</organism>
<proteinExistence type="predicted"/>
<feature type="compositionally biased region" description="Polar residues" evidence="5">
    <location>
        <begin position="1"/>
        <end position="10"/>
    </location>
</feature>
<dbReference type="AlphaFoldDB" id="A0AAD9S1Z2"/>
<dbReference type="PANTHER" id="PTHR23501:SF94">
    <property type="entry name" value="MAJOR FACILITATOR SUPERFAMILY (MFS) PROFILE DOMAIN-CONTAINING PROTEIN"/>
    <property type="match status" value="1"/>
</dbReference>
<dbReference type="PROSITE" id="PS50850">
    <property type="entry name" value="MFS"/>
    <property type="match status" value="1"/>
</dbReference>
<feature type="transmembrane region" description="Helical" evidence="6">
    <location>
        <begin position="191"/>
        <end position="211"/>
    </location>
</feature>
<feature type="transmembrane region" description="Helical" evidence="6">
    <location>
        <begin position="162"/>
        <end position="179"/>
    </location>
</feature>
<feature type="transmembrane region" description="Helical" evidence="6">
    <location>
        <begin position="317"/>
        <end position="338"/>
    </location>
</feature>
<keyword evidence="3 6" id="KW-1133">Transmembrane helix</keyword>
<evidence type="ECO:0000256" key="4">
    <source>
        <dbReference type="ARBA" id="ARBA00023136"/>
    </source>
</evidence>
<feature type="transmembrane region" description="Helical" evidence="6">
    <location>
        <begin position="387"/>
        <end position="408"/>
    </location>
</feature>
<evidence type="ECO:0000256" key="6">
    <source>
        <dbReference type="SAM" id="Phobius"/>
    </source>
</evidence>